<organism evidence="1 2">
    <name type="scientific">Pleurodeles waltl</name>
    <name type="common">Iberian ribbed newt</name>
    <dbReference type="NCBI Taxonomy" id="8319"/>
    <lineage>
        <taxon>Eukaryota</taxon>
        <taxon>Metazoa</taxon>
        <taxon>Chordata</taxon>
        <taxon>Craniata</taxon>
        <taxon>Vertebrata</taxon>
        <taxon>Euteleostomi</taxon>
        <taxon>Amphibia</taxon>
        <taxon>Batrachia</taxon>
        <taxon>Caudata</taxon>
        <taxon>Salamandroidea</taxon>
        <taxon>Salamandridae</taxon>
        <taxon>Pleurodelinae</taxon>
        <taxon>Pleurodeles</taxon>
    </lineage>
</organism>
<name>A0AAV7ML30_PLEWA</name>
<dbReference type="EMBL" id="JANPWB010000013">
    <property type="protein sequence ID" value="KAJ1103480.1"/>
    <property type="molecule type" value="Genomic_DNA"/>
</dbReference>
<accession>A0AAV7ML30</accession>
<dbReference type="Proteomes" id="UP001066276">
    <property type="component" value="Chromosome 9"/>
</dbReference>
<evidence type="ECO:0008006" key="3">
    <source>
        <dbReference type="Google" id="ProtNLM"/>
    </source>
</evidence>
<evidence type="ECO:0000313" key="2">
    <source>
        <dbReference type="Proteomes" id="UP001066276"/>
    </source>
</evidence>
<evidence type="ECO:0000313" key="1">
    <source>
        <dbReference type="EMBL" id="KAJ1103480.1"/>
    </source>
</evidence>
<comment type="caution">
    <text evidence="1">The sequence shown here is derived from an EMBL/GenBank/DDBJ whole genome shotgun (WGS) entry which is preliminary data.</text>
</comment>
<reference evidence="1" key="1">
    <citation type="journal article" date="2022" name="bioRxiv">
        <title>Sequencing and chromosome-scale assembly of the giantPleurodeles waltlgenome.</title>
        <authorList>
            <person name="Brown T."/>
            <person name="Elewa A."/>
            <person name="Iarovenko S."/>
            <person name="Subramanian E."/>
            <person name="Araus A.J."/>
            <person name="Petzold A."/>
            <person name="Susuki M."/>
            <person name="Suzuki K.-i.T."/>
            <person name="Hayashi T."/>
            <person name="Toyoda A."/>
            <person name="Oliveira C."/>
            <person name="Osipova E."/>
            <person name="Leigh N.D."/>
            <person name="Simon A."/>
            <person name="Yun M.H."/>
        </authorList>
    </citation>
    <scope>NUCLEOTIDE SEQUENCE</scope>
    <source>
        <strain evidence="1">20211129_DDA</strain>
        <tissue evidence="1">Liver</tissue>
    </source>
</reference>
<sequence>MDVMARLSVEMIGEASLQDLIGSMGPNARNFSLSRLDRYMQSWIDFLLTSQTTKLGRSSMAATHFSDHRAVSFDGELTGKFPACSGSWKLNCLLLENNANLKVAYVEWRDVRDFFHSTGEWWEWVKGRFQIFFQDASRAALREKKSEFRRLRSKLQQLYKLELRGWDGTWTINWRKSQKAHRTLQGGI</sequence>
<keyword evidence="2" id="KW-1185">Reference proteome</keyword>
<gene>
    <name evidence="1" type="ORF">NDU88_000903</name>
</gene>
<dbReference type="AlphaFoldDB" id="A0AAV7ML30"/>
<proteinExistence type="predicted"/>
<protein>
    <recommendedName>
        <fullName evidence="3">Retrotransposon gag domain-containing protein</fullName>
    </recommendedName>
</protein>